<reference evidence="5 6" key="1">
    <citation type="submission" date="2014-01" db="EMBL/GenBank/DDBJ databases">
        <title>Roseivivax isoporae LMG 25204 Genome Sequencing.</title>
        <authorList>
            <person name="Lai Q."/>
            <person name="Li G."/>
            <person name="Shao Z."/>
        </authorList>
    </citation>
    <scope>NUCLEOTIDE SEQUENCE [LARGE SCALE GENOMIC DNA]</scope>
    <source>
        <strain evidence="5 6">LMG 25204</strain>
    </source>
</reference>
<dbReference type="InterPro" id="IPR041916">
    <property type="entry name" value="Anti_sigma_zinc_sf"/>
</dbReference>
<dbReference type="InterPro" id="IPR051474">
    <property type="entry name" value="Anti-sigma-K/W_factor"/>
</dbReference>
<organism evidence="5 6">
    <name type="scientific">Roseivivax isoporae LMG 25204</name>
    <dbReference type="NCBI Taxonomy" id="1449351"/>
    <lineage>
        <taxon>Bacteria</taxon>
        <taxon>Pseudomonadati</taxon>
        <taxon>Pseudomonadota</taxon>
        <taxon>Alphaproteobacteria</taxon>
        <taxon>Rhodobacterales</taxon>
        <taxon>Roseobacteraceae</taxon>
        <taxon>Roseivivax</taxon>
    </lineage>
</organism>
<dbReference type="AlphaFoldDB" id="X7FEA1"/>
<evidence type="ECO:0000256" key="3">
    <source>
        <dbReference type="ARBA" id="ARBA00022989"/>
    </source>
</evidence>
<dbReference type="Proteomes" id="UP000023430">
    <property type="component" value="Unassembled WGS sequence"/>
</dbReference>
<sequence length="261" mass="26378">MTEEDDRQDEILMAYADGELPPAEASALEARLAAEPDLAERLRLFTGTRDALSAAAARRAEAPLPEGMEARLRAAMAGAAAGRSTDNVVPLRARAATAPAQGGSAWAPAAIAASLALAVGLAGGFILGVGSGSGPTPPPLTLAALDPGVSDALDTVPSGEDAALEDGRTLAAIASFEDGAGAFCREYEVIAADGRRTVSVACDAGEGWDMRLALDAGREAADGSFVPASSLEVLDAYYATTGAGAPLPSEDEAARLADRDR</sequence>
<protein>
    <recommendedName>
        <fullName evidence="7">Anti-sigma factor</fullName>
    </recommendedName>
</protein>
<comment type="caution">
    <text evidence="5">The sequence shown here is derived from an EMBL/GenBank/DDBJ whole genome shotgun (WGS) entry which is preliminary data.</text>
</comment>
<dbReference type="STRING" id="1449351.RISW2_12105"/>
<evidence type="ECO:0000256" key="2">
    <source>
        <dbReference type="ARBA" id="ARBA00022692"/>
    </source>
</evidence>
<dbReference type="GO" id="GO:0016020">
    <property type="term" value="C:membrane"/>
    <property type="evidence" value="ECO:0007669"/>
    <property type="project" value="UniProtKB-SubCell"/>
</dbReference>
<dbReference type="PANTHER" id="PTHR37461">
    <property type="entry name" value="ANTI-SIGMA-K FACTOR RSKA"/>
    <property type="match status" value="1"/>
</dbReference>
<evidence type="ECO:0008006" key="7">
    <source>
        <dbReference type="Google" id="ProtNLM"/>
    </source>
</evidence>
<evidence type="ECO:0000256" key="1">
    <source>
        <dbReference type="ARBA" id="ARBA00004167"/>
    </source>
</evidence>
<keyword evidence="2" id="KW-0812">Transmembrane</keyword>
<proteinExistence type="predicted"/>
<name>X7FEA1_9RHOB</name>
<comment type="subcellular location">
    <subcellularLocation>
        <location evidence="1">Membrane</location>
        <topology evidence="1">Single-pass membrane protein</topology>
    </subcellularLocation>
</comment>
<evidence type="ECO:0000313" key="5">
    <source>
        <dbReference type="EMBL" id="ETX30406.1"/>
    </source>
</evidence>
<dbReference type="Gene3D" id="1.10.10.1320">
    <property type="entry name" value="Anti-sigma factor, zinc-finger domain"/>
    <property type="match status" value="1"/>
</dbReference>
<evidence type="ECO:0000256" key="4">
    <source>
        <dbReference type="ARBA" id="ARBA00023136"/>
    </source>
</evidence>
<accession>X7FEA1</accession>
<evidence type="ECO:0000313" key="6">
    <source>
        <dbReference type="Proteomes" id="UP000023430"/>
    </source>
</evidence>
<keyword evidence="4" id="KW-0472">Membrane</keyword>
<gene>
    <name evidence="5" type="ORF">RISW2_12105</name>
</gene>
<dbReference type="GO" id="GO:0006417">
    <property type="term" value="P:regulation of translation"/>
    <property type="evidence" value="ECO:0007669"/>
    <property type="project" value="TreeGrafter"/>
</dbReference>
<keyword evidence="3" id="KW-1133">Transmembrane helix</keyword>
<dbReference type="RefSeq" id="WP_043766025.1">
    <property type="nucleotide sequence ID" value="NZ_JAME01000003.1"/>
</dbReference>
<dbReference type="PANTHER" id="PTHR37461:SF1">
    <property type="entry name" value="ANTI-SIGMA-K FACTOR RSKA"/>
    <property type="match status" value="1"/>
</dbReference>
<keyword evidence="6" id="KW-1185">Reference proteome</keyword>
<dbReference type="OrthoDB" id="7743910at2"/>
<dbReference type="GO" id="GO:0016989">
    <property type="term" value="F:sigma factor antagonist activity"/>
    <property type="evidence" value="ECO:0007669"/>
    <property type="project" value="TreeGrafter"/>
</dbReference>
<dbReference type="EMBL" id="JAME01000003">
    <property type="protein sequence ID" value="ETX30406.1"/>
    <property type="molecule type" value="Genomic_DNA"/>
</dbReference>
<dbReference type="eggNOG" id="COG5662">
    <property type="taxonomic scope" value="Bacteria"/>
</dbReference>